<dbReference type="CDD" id="cd18774">
    <property type="entry name" value="PDC2_HK_sensor"/>
    <property type="match status" value="1"/>
</dbReference>
<dbReference type="GO" id="GO:0005737">
    <property type="term" value="C:cytoplasm"/>
    <property type="evidence" value="ECO:0007669"/>
    <property type="project" value="UniProtKB-SubCell"/>
</dbReference>
<comment type="function">
    <text evidence="18">Member of the two-component regulatory system NreB/NreC involved in the control of dissimilatory nitrate/nitrite reduction in response to oxygen. NreB functions as a direct oxygen sensor histidine kinase which is autophosphorylated, in the absence of oxygen, probably at the conserved histidine residue, and transfers its phosphate group probably to a conserved aspartate residue of NreC. NreB/NreC activates the expression of the nitrate (narGHJI) and nitrite (nir) reductase operons, as well as the putative nitrate transporter gene narT.</text>
</comment>
<dbReference type="PROSITE" id="PS50109">
    <property type="entry name" value="HIS_KIN"/>
    <property type="match status" value="1"/>
</dbReference>
<accession>A0A932GN09</accession>
<evidence type="ECO:0000256" key="20">
    <source>
        <dbReference type="SAM" id="Coils"/>
    </source>
</evidence>
<dbReference type="InterPro" id="IPR004358">
    <property type="entry name" value="Sig_transdc_His_kin-like_C"/>
</dbReference>
<evidence type="ECO:0000256" key="1">
    <source>
        <dbReference type="ARBA" id="ARBA00000085"/>
    </source>
</evidence>
<evidence type="ECO:0000259" key="23">
    <source>
        <dbReference type="PROSITE" id="PS50885"/>
    </source>
</evidence>
<keyword evidence="14" id="KW-0067">ATP-binding</keyword>
<evidence type="ECO:0000256" key="8">
    <source>
        <dbReference type="ARBA" id="ARBA00022490"/>
    </source>
</evidence>
<feature type="coiled-coil region" evidence="20">
    <location>
        <begin position="357"/>
        <end position="445"/>
    </location>
</feature>
<dbReference type="SMART" id="SM00387">
    <property type="entry name" value="HATPase_c"/>
    <property type="match status" value="1"/>
</dbReference>
<comment type="cofactor">
    <cofactor evidence="2">
        <name>[4Fe-4S] cluster</name>
        <dbReference type="ChEBI" id="CHEBI:49883"/>
    </cofactor>
</comment>
<dbReference type="Proteomes" id="UP000741360">
    <property type="component" value="Unassembled WGS sequence"/>
</dbReference>
<evidence type="ECO:0000256" key="4">
    <source>
        <dbReference type="ARBA" id="ARBA00004496"/>
    </source>
</evidence>
<organism evidence="24 25">
    <name type="scientific">Tectimicrobiota bacterium</name>
    <dbReference type="NCBI Taxonomy" id="2528274"/>
    <lineage>
        <taxon>Bacteria</taxon>
        <taxon>Pseudomonadati</taxon>
        <taxon>Nitrospinota/Tectimicrobiota group</taxon>
        <taxon>Candidatus Tectimicrobiota</taxon>
    </lineage>
</organism>
<dbReference type="Gene3D" id="3.30.565.10">
    <property type="entry name" value="Histidine kinase-like ATPase, C-terminal domain"/>
    <property type="match status" value="1"/>
</dbReference>
<dbReference type="PANTHER" id="PTHR24421:SF10">
    <property type="entry name" value="NITRATE_NITRITE SENSOR PROTEIN NARQ"/>
    <property type="match status" value="1"/>
</dbReference>
<dbReference type="GO" id="GO:0046872">
    <property type="term" value="F:metal ion binding"/>
    <property type="evidence" value="ECO:0007669"/>
    <property type="project" value="UniProtKB-KW"/>
</dbReference>
<protein>
    <recommendedName>
        <fullName evidence="6">Oxygen sensor histidine kinase NreB</fullName>
        <ecNumber evidence="5">2.7.13.3</ecNumber>
    </recommendedName>
    <alternativeName>
        <fullName evidence="19">Nitrogen regulation protein B</fullName>
    </alternativeName>
</protein>
<evidence type="ECO:0000256" key="19">
    <source>
        <dbReference type="ARBA" id="ARBA00030800"/>
    </source>
</evidence>
<evidence type="ECO:0000256" key="17">
    <source>
        <dbReference type="ARBA" id="ARBA00023014"/>
    </source>
</evidence>
<feature type="transmembrane region" description="Helical" evidence="21">
    <location>
        <begin position="16"/>
        <end position="37"/>
    </location>
</feature>
<dbReference type="CDD" id="cd18773">
    <property type="entry name" value="PDC1_HK_sensor"/>
    <property type="match status" value="1"/>
</dbReference>
<evidence type="ECO:0000256" key="6">
    <source>
        <dbReference type="ARBA" id="ARBA00017322"/>
    </source>
</evidence>
<keyword evidence="10" id="KW-0808">Transferase</keyword>
<dbReference type="Pfam" id="PF00672">
    <property type="entry name" value="HAMP"/>
    <property type="match status" value="1"/>
</dbReference>
<dbReference type="InterPro" id="IPR003594">
    <property type="entry name" value="HATPase_dom"/>
</dbReference>
<evidence type="ECO:0000256" key="9">
    <source>
        <dbReference type="ARBA" id="ARBA00022553"/>
    </source>
</evidence>
<keyword evidence="12" id="KW-0547">Nucleotide-binding</keyword>
<comment type="caution">
    <text evidence="24">The sequence shown here is derived from an EMBL/GenBank/DDBJ whole genome shotgun (WGS) entry which is preliminary data.</text>
</comment>
<dbReference type="PROSITE" id="PS50885">
    <property type="entry name" value="HAMP"/>
    <property type="match status" value="1"/>
</dbReference>
<keyword evidence="15" id="KW-0408">Iron</keyword>
<keyword evidence="17" id="KW-0411">Iron-sulfur</keyword>
<keyword evidence="21" id="KW-0472">Membrane</keyword>
<keyword evidence="16" id="KW-0902">Two-component regulatory system</keyword>
<dbReference type="Gene3D" id="1.20.5.1930">
    <property type="match status" value="1"/>
</dbReference>
<evidence type="ECO:0000256" key="3">
    <source>
        <dbReference type="ARBA" id="ARBA00004370"/>
    </source>
</evidence>
<dbReference type="Pfam" id="PF07730">
    <property type="entry name" value="HisKA_3"/>
    <property type="match status" value="1"/>
</dbReference>
<dbReference type="Gene3D" id="6.10.340.10">
    <property type="match status" value="1"/>
</dbReference>
<dbReference type="GO" id="GO:0051539">
    <property type="term" value="F:4 iron, 4 sulfur cluster binding"/>
    <property type="evidence" value="ECO:0007669"/>
    <property type="project" value="UniProtKB-KW"/>
</dbReference>
<name>A0A932GN09_UNCTE</name>
<dbReference type="PANTHER" id="PTHR24421">
    <property type="entry name" value="NITRATE/NITRITE SENSOR PROTEIN NARX-RELATED"/>
    <property type="match status" value="1"/>
</dbReference>
<reference evidence="24" key="1">
    <citation type="submission" date="2020-07" db="EMBL/GenBank/DDBJ databases">
        <title>Huge and variable diversity of episymbiotic CPR bacteria and DPANN archaea in groundwater ecosystems.</title>
        <authorList>
            <person name="He C.Y."/>
            <person name="Keren R."/>
            <person name="Whittaker M."/>
            <person name="Farag I.F."/>
            <person name="Doudna J."/>
            <person name="Cate J.H.D."/>
            <person name="Banfield J.F."/>
        </authorList>
    </citation>
    <scope>NUCLEOTIDE SEQUENCE</scope>
    <source>
        <strain evidence="24">NC_groundwater_717_Ag_S-0.2um_59_8</strain>
    </source>
</reference>
<dbReference type="PRINTS" id="PR00344">
    <property type="entry name" value="BCTRLSENSOR"/>
</dbReference>
<keyword evidence="13" id="KW-0418">Kinase</keyword>
<evidence type="ECO:0000256" key="7">
    <source>
        <dbReference type="ARBA" id="ARBA00022485"/>
    </source>
</evidence>
<dbReference type="CDD" id="cd06225">
    <property type="entry name" value="HAMP"/>
    <property type="match status" value="1"/>
</dbReference>
<dbReference type="Pfam" id="PF02518">
    <property type="entry name" value="HATPase_c"/>
    <property type="match status" value="1"/>
</dbReference>
<evidence type="ECO:0000313" key="25">
    <source>
        <dbReference type="Proteomes" id="UP000741360"/>
    </source>
</evidence>
<evidence type="ECO:0000259" key="22">
    <source>
        <dbReference type="PROSITE" id="PS50109"/>
    </source>
</evidence>
<dbReference type="AlphaFoldDB" id="A0A932GN09"/>
<evidence type="ECO:0000256" key="16">
    <source>
        <dbReference type="ARBA" id="ARBA00023012"/>
    </source>
</evidence>
<dbReference type="InterPro" id="IPR036890">
    <property type="entry name" value="HATPase_C_sf"/>
</dbReference>
<keyword evidence="21" id="KW-0812">Transmembrane</keyword>
<keyword evidence="8" id="KW-0963">Cytoplasm</keyword>
<keyword evidence="7" id="KW-0004">4Fe-4S</keyword>
<dbReference type="InterPro" id="IPR005467">
    <property type="entry name" value="His_kinase_dom"/>
</dbReference>
<dbReference type="InterPro" id="IPR003660">
    <property type="entry name" value="HAMP_dom"/>
</dbReference>
<keyword evidence="11" id="KW-0479">Metal-binding</keyword>
<dbReference type="SMART" id="SM00304">
    <property type="entry name" value="HAMP"/>
    <property type="match status" value="1"/>
</dbReference>
<evidence type="ECO:0000256" key="11">
    <source>
        <dbReference type="ARBA" id="ARBA00022723"/>
    </source>
</evidence>
<keyword evidence="9" id="KW-0597">Phosphoprotein</keyword>
<dbReference type="EC" id="2.7.13.3" evidence="5"/>
<comment type="subcellular location">
    <subcellularLocation>
        <location evidence="4">Cytoplasm</location>
    </subcellularLocation>
    <subcellularLocation>
        <location evidence="3">Membrane</location>
    </subcellularLocation>
</comment>
<sequence>MKGARLRQPWSLRGRVLFLVSVGMLVVFALIGVSSYMSMRESSKQILQERLRLAQTAAAHLDFILQENLNRLVDIPFARGFDLGDRNWGPERESLRDAYLHSIFTGGIYLLGSDGQILIREPQGAGPVRRDFLSFAPVAKAFQEGRLYLTDLLPGAPEGRYVIWALVPVRGRAGEERGALIGEIDPGAPRLQEAIATVQLGKSGYIDVVDSSGLVLASTRLERLFSAGDHRETLSGLLRARQPQVGACHDCHTSTHLGERETEIMAFSPLRAASWGINIRQPERELGTSPSLWGWRVAGMGTVLMIMALIVGWGTSQSILKPTATLTRAARQIASGDLNSPIPNLGSDEIGELGHCFEAMRLRLKESIEEVREWNRQLERRVAERTLELEERNRELSRLLRENAALYAQVREKEELRGELLHKVIVAQEEERKRISRELHDETSQSLTALILSLEAALAALRGGEARERVSASKDLALKSLEGVHQLIAGLRPSVLDDLGLQAALRWIAEQTLTPAQVSLHYEVAGTERRLPTEVETVVFRVVQEAITNVVRHARAETVMVSLEFNEDAVAVDIEDDGRGFNVREGMKLGEGGRGWGLMGMQERVALCGGELVIDSAPGRGTRVRLAIPVPAGVC</sequence>
<dbReference type="EMBL" id="JACPSX010000058">
    <property type="protein sequence ID" value="MBI3014143.1"/>
    <property type="molecule type" value="Genomic_DNA"/>
</dbReference>
<dbReference type="CDD" id="cd16917">
    <property type="entry name" value="HATPase_UhpB-NarQ-NarX-like"/>
    <property type="match status" value="1"/>
</dbReference>
<evidence type="ECO:0000256" key="15">
    <source>
        <dbReference type="ARBA" id="ARBA00023004"/>
    </source>
</evidence>
<evidence type="ECO:0000256" key="2">
    <source>
        <dbReference type="ARBA" id="ARBA00001966"/>
    </source>
</evidence>
<dbReference type="GO" id="GO:0046983">
    <property type="term" value="F:protein dimerization activity"/>
    <property type="evidence" value="ECO:0007669"/>
    <property type="project" value="InterPro"/>
</dbReference>
<comment type="catalytic activity">
    <reaction evidence="1">
        <text>ATP + protein L-histidine = ADP + protein N-phospho-L-histidine.</text>
        <dbReference type="EC" id="2.7.13.3"/>
    </reaction>
</comment>
<dbReference type="GO" id="GO:0005524">
    <property type="term" value="F:ATP binding"/>
    <property type="evidence" value="ECO:0007669"/>
    <property type="project" value="UniProtKB-KW"/>
</dbReference>
<evidence type="ECO:0000256" key="18">
    <source>
        <dbReference type="ARBA" id="ARBA00024827"/>
    </source>
</evidence>
<evidence type="ECO:0000313" key="24">
    <source>
        <dbReference type="EMBL" id="MBI3014143.1"/>
    </source>
</evidence>
<evidence type="ECO:0000256" key="10">
    <source>
        <dbReference type="ARBA" id="ARBA00022679"/>
    </source>
</evidence>
<dbReference type="SUPFAM" id="SSF55874">
    <property type="entry name" value="ATPase domain of HSP90 chaperone/DNA topoisomerase II/histidine kinase"/>
    <property type="match status" value="1"/>
</dbReference>
<feature type="domain" description="Histidine kinase" evidence="22">
    <location>
        <begin position="438"/>
        <end position="632"/>
    </location>
</feature>
<feature type="domain" description="HAMP" evidence="23">
    <location>
        <begin position="317"/>
        <end position="369"/>
    </location>
</feature>
<dbReference type="SUPFAM" id="SSF158472">
    <property type="entry name" value="HAMP domain-like"/>
    <property type="match status" value="1"/>
</dbReference>
<evidence type="ECO:0000256" key="14">
    <source>
        <dbReference type="ARBA" id="ARBA00022840"/>
    </source>
</evidence>
<keyword evidence="21" id="KW-1133">Transmembrane helix</keyword>
<dbReference type="InterPro" id="IPR011712">
    <property type="entry name" value="Sig_transdc_His_kin_sub3_dim/P"/>
</dbReference>
<proteinExistence type="predicted"/>
<dbReference type="GO" id="GO:0016020">
    <property type="term" value="C:membrane"/>
    <property type="evidence" value="ECO:0007669"/>
    <property type="project" value="UniProtKB-SubCell"/>
</dbReference>
<dbReference type="GO" id="GO:0000155">
    <property type="term" value="F:phosphorelay sensor kinase activity"/>
    <property type="evidence" value="ECO:0007669"/>
    <property type="project" value="InterPro"/>
</dbReference>
<keyword evidence="20" id="KW-0175">Coiled coil</keyword>
<evidence type="ECO:0000256" key="5">
    <source>
        <dbReference type="ARBA" id="ARBA00012438"/>
    </source>
</evidence>
<evidence type="ECO:0000256" key="21">
    <source>
        <dbReference type="SAM" id="Phobius"/>
    </source>
</evidence>
<evidence type="ECO:0000256" key="12">
    <source>
        <dbReference type="ARBA" id="ARBA00022741"/>
    </source>
</evidence>
<dbReference type="InterPro" id="IPR050482">
    <property type="entry name" value="Sensor_HK_TwoCompSys"/>
</dbReference>
<gene>
    <name evidence="24" type="ORF">HYY65_03540</name>
</gene>
<evidence type="ECO:0000256" key="13">
    <source>
        <dbReference type="ARBA" id="ARBA00022777"/>
    </source>
</evidence>